<protein>
    <recommendedName>
        <fullName evidence="5">Small ribosomal subunit protein eS1</fullName>
    </recommendedName>
</protein>
<dbReference type="InterPro" id="IPR018281">
    <property type="entry name" value="Ribosomal_eS1_CS"/>
</dbReference>
<dbReference type="Proteomes" id="UP001295684">
    <property type="component" value="Unassembled WGS sequence"/>
</dbReference>
<evidence type="ECO:0000256" key="5">
    <source>
        <dbReference type="HAMAP-Rule" id="MF_03122"/>
    </source>
</evidence>
<keyword evidence="4 5" id="KW-0687">Ribonucleoprotein</keyword>
<keyword evidence="2 5" id="KW-0963">Cytoplasm</keyword>
<proteinExistence type="inferred from homology"/>
<evidence type="ECO:0000256" key="1">
    <source>
        <dbReference type="ARBA" id="ARBA00004496"/>
    </source>
</evidence>
<dbReference type="GO" id="GO:0022627">
    <property type="term" value="C:cytosolic small ribosomal subunit"/>
    <property type="evidence" value="ECO:0007669"/>
    <property type="project" value="UniProtKB-UniRule"/>
</dbReference>
<dbReference type="AlphaFoldDB" id="A0AAD1XS87"/>
<dbReference type="InterPro" id="IPR027500">
    <property type="entry name" value="Ribosomal_eS1_euk"/>
</dbReference>
<gene>
    <name evidence="8" type="ORF">ECRASSUSDP1_LOCUS19255</name>
</gene>
<dbReference type="PANTHER" id="PTHR11830">
    <property type="entry name" value="40S RIBOSOMAL PROTEIN S3A"/>
    <property type="match status" value="1"/>
</dbReference>
<dbReference type="GO" id="GO:0003735">
    <property type="term" value="F:structural constituent of ribosome"/>
    <property type="evidence" value="ECO:0007669"/>
    <property type="project" value="UniProtKB-UniRule"/>
</dbReference>
<evidence type="ECO:0000313" key="9">
    <source>
        <dbReference type="Proteomes" id="UP001295684"/>
    </source>
</evidence>
<dbReference type="SMART" id="SM01397">
    <property type="entry name" value="Ribosomal_S3Ae"/>
    <property type="match status" value="1"/>
</dbReference>
<feature type="region of interest" description="Disordered" evidence="7">
    <location>
        <begin position="1"/>
        <end position="20"/>
    </location>
</feature>
<dbReference type="InterPro" id="IPR001593">
    <property type="entry name" value="Ribosomal_eS1"/>
</dbReference>
<feature type="initiator methionine" description="Removed" evidence="5">
    <location>
        <position position="1"/>
    </location>
</feature>
<sequence length="265" mass="30778">MTQGKNPRNFKKKGTKKKQQHAFAKKNWYTVLAPSVFETREACLTPVTKASAGRKESNKLKGRVFEISLADLKKNMPEMSWRKIQLQVEAIEGSKCYTSFYGMTMTRDRLCHIVKKWQSTIEAFVDVKTQDGYFMRVFALAFTQRRKTQLKATCYASACQQGKIRKKMRDIIIDEAKSVPLKQLTGKFVERVIEKRIGKECNKIFPLQNIYLKRVKMLKKPRFDFSRLMDMYSDKAGAARVVDQKVKQQEAAAFKVEDTKEETQE</sequence>
<evidence type="ECO:0000256" key="3">
    <source>
        <dbReference type="ARBA" id="ARBA00022980"/>
    </source>
</evidence>
<dbReference type="HAMAP" id="MF_03122">
    <property type="entry name" value="Ribosomal_eS1_euk"/>
    <property type="match status" value="1"/>
</dbReference>
<evidence type="ECO:0000256" key="6">
    <source>
        <dbReference type="RuleBase" id="RU000668"/>
    </source>
</evidence>
<evidence type="ECO:0000256" key="4">
    <source>
        <dbReference type="ARBA" id="ARBA00023274"/>
    </source>
</evidence>
<organism evidence="8 9">
    <name type="scientific">Euplotes crassus</name>
    <dbReference type="NCBI Taxonomy" id="5936"/>
    <lineage>
        <taxon>Eukaryota</taxon>
        <taxon>Sar</taxon>
        <taxon>Alveolata</taxon>
        <taxon>Ciliophora</taxon>
        <taxon>Intramacronucleata</taxon>
        <taxon>Spirotrichea</taxon>
        <taxon>Hypotrichia</taxon>
        <taxon>Euplotida</taxon>
        <taxon>Euplotidae</taxon>
        <taxon>Moneuplotes</taxon>
    </lineage>
</organism>
<dbReference type="Pfam" id="PF01015">
    <property type="entry name" value="Ribosomal_S3Ae"/>
    <property type="match status" value="1"/>
</dbReference>
<comment type="subcellular location">
    <subcellularLocation>
        <location evidence="1 5">Cytoplasm</location>
    </subcellularLocation>
</comment>
<evidence type="ECO:0000313" key="8">
    <source>
        <dbReference type="EMBL" id="CAI2377864.1"/>
    </source>
</evidence>
<accession>A0AAD1XS87</accession>
<dbReference type="PROSITE" id="PS01191">
    <property type="entry name" value="RIBOSOMAL_S3AE"/>
    <property type="match status" value="1"/>
</dbReference>
<dbReference type="EMBL" id="CAMPGE010019540">
    <property type="protein sequence ID" value="CAI2377864.1"/>
    <property type="molecule type" value="Genomic_DNA"/>
</dbReference>
<evidence type="ECO:0000256" key="7">
    <source>
        <dbReference type="SAM" id="MobiDB-lite"/>
    </source>
</evidence>
<comment type="subunit">
    <text evidence="5">Component of the small ribosomal subunit. Mature ribosomes consist of a small (40S) and a large (60S) subunit. The 40S subunit contains about 33 different proteins and 1 molecule of RNA (18S). The 60S subunit contains about 49 different proteins and 3 molecules of RNA (25S, 5.8S and 5S).</text>
</comment>
<name>A0AAD1XS87_EUPCR</name>
<comment type="caution">
    <text evidence="8">The sequence shown here is derived from an EMBL/GenBank/DDBJ whole genome shotgun (WGS) entry which is preliminary data.</text>
</comment>
<keyword evidence="9" id="KW-1185">Reference proteome</keyword>
<reference evidence="8" key="1">
    <citation type="submission" date="2023-07" db="EMBL/GenBank/DDBJ databases">
        <authorList>
            <consortium name="AG Swart"/>
            <person name="Singh M."/>
            <person name="Singh A."/>
            <person name="Seah K."/>
            <person name="Emmerich C."/>
        </authorList>
    </citation>
    <scope>NUCLEOTIDE SEQUENCE</scope>
    <source>
        <strain evidence="8">DP1</strain>
    </source>
</reference>
<keyword evidence="3 5" id="KW-0689">Ribosomal protein</keyword>
<evidence type="ECO:0000256" key="2">
    <source>
        <dbReference type="ARBA" id="ARBA00022490"/>
    </source>
</evidence>
<feature type="compositionally biased region" description="Basic residues" evidence="7">
    <location>
        <begin position="8"/>
        <end position="20"/>
    </location>
</feature>
<comment type="similarity">
    <text evidence="5 6">Belongs to the eukaryotic ribosomal protein eS1 family.</text>
</comment>
<dbReference type="GO" id="GO:0006412">
    <property type="term" value="P:translation"/>
    <property type="evidence" value="ECO:0007669"/>
    <property type="project" value="UniProtKB-UniRule"/>
</dbReference>